<evidence type="ECO:0000256" key="1">
    <source>
        <dbReference type="ARBA" id="ARBA00023015"/>
    </source>
</evidence>
<comment type="caution">
    <text evidence="5">The sequence shown here is derived from an EMBL/GenBank/DDBJ whole genome shotgun (WGS) entry which is preliminary data.</text>
</comment>
<dbReference type="GO" id="GO:0003677">
    <property type="term" value="F:DNA binding"/>
    <property type="evidence" value="ECO:0007669"/>
    <property type="project" value="UniProtKB-KW"/>
</dbReference>
<dbReference type="InterPro" id="IPR036388">
    <property type="entry name" value="WH-like_DNA-bd_sf"/>
</dbReference>
<dbReference type="InterPro" id="IPR036390">
    <property type="entry name" value="WH_DNA-bd_sf"/>
</dbReference>
<accession>A0A7W6BSS5</accession>
<dbReference type="AlphaFoldDB" id="A0A7W6BSS5"/>
<dbReference type="SMART" id="SM00347">
    <property type="entry name" value="HTH_MARR"/>
    <property type="match status" value="1"/>
</dbReference>
<dbReference type="OrthoDB" id="8448256at2"/>
<keyword evidence="6" id="KW-1185">Reference proteome</keyword>
<protein>
    <submittedName>
        <fullName evidence="5">DNA-binding MarR family transcriptional regulator</fullName>
    </submittedName>
</protein>
<sequence>MGESKKNRPAVVSVQLTLTARAVRNALSHSLSERGLYPGQDAVLIAIAEEKDGISLRDLADRLQVRPPTVTKTMTRLSAQGIVERRPSRLDARQSFVHLTEKGLGLVAEVKAARAAVEKRALKGVKAKDARRLRKMLKRIERNFTADGAANPLEEAED</sequence>
<dbReference type="Gene3D" id="1.10.10.10">
    <property type="entry name" value="Winged helix-like DNA-binding domain superfamily/Winged helix DNA-binding domain"/>
    <property type="match status" value="1"/>
</dbReference>
<keyword evidence="3" id="KW-0804">Transcription</keyword>
<gene>
    <name evidence="5" type="ORF">GGR05_001804</name>
</gene>
<evidence type="ECO:0000259" key="4">
    <source>
        <dbReference type="PROSITE" id="PS50995"/>
    </source>
</evidence>
<dbReference type="RefSeq" id="WP_090960707.1">
    <property type="nucleotide sequence ID" value="NZ_FOOA01000003.1"/>
</dbReference>
<dbReference type="PRINTS" id="PR00598">
    <property type="entry name" value="HTHMARR"/>
</dbReference>
<dbReference type="GO" id="GO:0006950">
    <property type="term" value="P:response to stress"/>
    <property type="evidence" value="ECO:0007669"/>
    <property type="project" value="TreeGrafter"/>
</dbReference>
<feature type="domain" description="HTH marR-type" evidence="4">
    <location>
        <begin position="9"/>
        <end position="142"/>
    </location>
</feature>
<keyword evidence="1" id="KW-0805">Transcription regulation</keyword>
<dbReference type="PROSITE" id="PS50995">
    <property type="entry name" value="HTH_MARR_2"/>
    <property type="match status" value="1"/>
</dbReference>
<dbReference type="GO" id="GO:0003700">
    <property type="term" value="F:DNA-binding transcription factor activity"/>
    <property type="evidence" value="ECO:0007669"/>
    <property type="project" value="InterPro"/>
</dbReference>
<dbReference type="InterPro" id="IPR039422">
    <property type="entry name" value="MarR/SlyA-like"/>
</dbReference>
<keyword evidence="2 5" id="KW-0238">DNA-binding</keyword>
<dbReference type="EMBL" id="JACIDO010000003">
    <property type="protein sequence ID" value="MBB3935660.1"/>
    <property type="molecule type" value="Genomic_DNA"/>
</dbReference>
<reference evidence="5 6" key="1">
    <citation type="submission" date="2020-08" db="EMBL/GenBank/DDBJ databases">
        <title>Genomic Encyclopedia of Type Strains, Phase IV (KMG-IV): sequencing the most valuable type-strain genomes for metagenomic binning, comparative biology and taxonomic classification.</title>
        <authorList>
            <person name="Goeker M."/>
        </authorList>
    </citation>
    <scope>NUCLEOTIDE SEQUENCE [LARGE SCALE GENOMIC DNA]</scope>
    <source>
        <strain evidence="5 6">DSM 25024</strain>
    </source>
</reference>
<dbReference type="SUPFAM" id="SSF46785">
    <property type="entry name" value="Winged helix' DNA-binding domain"/>
    <property type="match status" value="1"/>
</dbReference>
<dbReference type="Proteomes" id="UP000531216">
    <property type="component" value="Unassembled WGS sequence"/>
</dbReference>
<dbReference type="PANTHER" id="PTHR33164:SF64">
    <property type="entry name" value="TRANSCRIPTIONAL REGULATOR SLYA"/>
    <property type="match status" value="1"/>
</dbReference>
<evidence type="ECO:0000313" key="5">
    <source>
        <dbReference type="EMBL" id="MBB3935660.1"/>
    </source>
</evidence>
<proteinExistence type="predicted"/>
<dbReference type="InterPro" id="IPR000835">
    <property type="entry name" value="HTH_MarR-typ"/>
</dbReference>
<evidence type="ECO:0000313" key="6">
    <source>
        <dbReference type="Proteomes" id="UP000531216"/>
    </source>
</evidence>
<name>A0A7W6BSS5_9HYPH</name>
<dbReference type="Pfam" id="PF12802">
    <property type="entry name" value="MarR_2"/>
    <property type="match status" value="1"/>
</dbReference>
<dbReference type="PANTHER" id="PTHR33164">
    <property type="entry name" value="TRANSCRIPTIONAL REGULATOR, MARR FAMILY"/>
    <property type="match status" value="1"/>
</dbReference>
<organism evidence="5 6">
    <name type="scientific">Aureimonas phyllosphaerae</name>
    <dbReference type="NCBI Taxonomy" id="1166078"/>
    <lineage>
        <taxon>Bacteria</taxon>
        <taxon>Pseudomonadati</taxon>
        <taxon>Pseudomonadota</taxon>
        <taxon>Alphaproteobacteria</taxon>
        <taxon>Hyphomicrobiales</taxon>
        <taxon>Aurantimonadaceae</taxon>
        <taxon>Aureimonas</taxon>
    </lineage>
</organism>
<evidence type="ECO:0000256" key="2">
    <source>
        <dbReference type="ARBA" id="ARBA00023125"/>
    </source>
</evidence>
<evidence type="ECO:0000256" key="3">
    <source>
        <dbReference type="ARBA" id="ARBA00023163"/>
    </source>
</evidence>